<gene>
    <name evidence="2" type="ORF">WKI68_05635</name>
</gene>
<dbReference type="Proteomes" id="UP001382904">
    <property type="component" value="Unassembled WGS sequence"/>
</dbReference>
<evidence type="ECO:0000256" key="1">
    <source>
        <dbReference type="SAM" id="MobiDB-lite"/>
    </source>
</evidence>
<name>A0ABU8U093_9ACTN</name>
<dbReference type="EMBL" id="JBBKAM010000002">
    <property type="protein sequence ID" value="MEJ8641090.1"/>
    <property type="molecule type" value="Genomic_DNA"/>
</dbReference>
<evidence type="ECO:0000313" key="3">
    <source>
        <dbReference type="Proteomes" id="UP001382904"/>
    </source>
</evidence>
<keyword evidence="3" id="KW-1185">Reference proteome</keyword>
<reference evidence="2 3" key="1">
    <citation type="submission" date="2024-03" db="EMBL/GenBank/DDBJ databases">
        <title>Novel Streptomyces species of biotechnological and ecological value are a feature of Machair soil.</title>
        <authorList>
            <person name="Prole J.R."/>
            <person name="Goodfellow M."/>
            <person name="Allenby N."/>
            <person name="Ward A.C."/>
        </authorList>
    </citation>
    <scope>NUCLEOTIDE SEQUENCE [LARGE SCALE GENOMIC DNA]</scope>
    <source>
        <strain evidence="2 3">MS1.HAVA.3</strain>
    </source>
</reference>
<evidence type="ECO:0000313" key="2">
    <source>
        <dbReference type="EMBL" id="MEJ8641090.1"/>
    </source>
</evidence>
<protein>
    <submittedName>
        <fullName evidence="2">Uncharacterized protein</fullName>
    </submittedName>
</protein>
<accession>A0ABU8U093</accession>
<sequence length="90" mass="9283">MVDSLGLLLWVMVTAADTGDRAAARALLEQVTDAHHRLALVWADAATPAPSSSTAWPRSPWSSRSSNTATTRAASWSCPSGGSSSASSPT</sequence>
<feature type="region of interest" description="Disordered" evidence="1">
    <location>
        <begin position="46"/>
        <end position="90"/>
    </location>
</feature>
<comment type="caution">
    <text evidence="2">The sequence shown here is derived from an EMBL/GenBank/DDBJ whole genome shotgun (WGS) entry which is preliminary data.</text>
</comment>
<organism evidence="2 3">
    <name type="scientific">Streptomyces caledonius</name>
    <dbReference type="NCBI Taxonomy" id="3134107"/>
    <lineage>
        <taxon>Bacteria</taxon>
        <taxon>Bacillati</taxon>
        <taxon>Actinomycetota</taxon>
        <taxon>Actinomycetes</taxon>
        <taxon>Kitasatosporales</taxon>
        <taxon>Streptomycetaceae</taxon>
        <taxon>Streptomyces</taxon>
    </lineage>
</organism>
<proteinExistence type="predicted"/>